<name>A0A6G3ZY08_9BACL</name>
<protein>
    <submittedName>
        <fullName evidence="1">Uncharacterized protein</fullName>
    </submittedName>
</protein>
<sequence>MIYGTKLLETDTELFVAALTQTPVYVWSLDPQGVYYQIATGLIVKYTPDQAQIQCVYEDSSKQSLWYSRDSNEFSIRFE</sequence>
<dbReference type="AlphaFoldDB" id="A0A6G3ZY08"/>
<gene>
    <name evidence="1" type="ORF">GK047_11175</name>
</gene>
<evidence type="ECO:0000313" key="1">
    <source>
        <dbReference type="EMBL" id="NEW06574.1"/>
    </source>
</evidence>
<dbReference type="EMBL" id="JAAIKC010000003">
    <property type="protein sequence ID" value="NEW06574.1"/>
    <property type="molecule type" value="Genomic_DNA"/>
</dbReference>
<proteinExistence type="predicted"/>
<dbReference type="RefSeq" id="WP_163945834.1">
    <property type="nucleotide sequence ID" value="NZ_JAAIKC010000003.1"/>
</dbReference>
<organism evidence="1">
    <name type="scientific">Paenibacillus sp. SYP-B3998</name>
    <dbReference type="NCBI Taxonomy" id="2678564"/>
    <lineage>
        <taxon>Bacteria</taxon>
        <taxon>Bacillati</taxon>
        <taxon>Bacillota</taxon>
        <taxon>Bacilli</taxon>
        <taxon>Bacillales</taxon>
        <taxon>Paenibacillaceae</taxon>
        <taxon>Paenibacillus</taxon>
    </lineage>
</organism>
<reference evidence="1" key="1">
    <citation type="submission" date="2020-02" db="EMBL/GenBank/DDBJ databases">
        <authorList>
            <person name="Shen X.-R."/>
            <person name="Zhang Y.-X."/>
        </authorList>
    </citation>
    <scope>NUCLEOTIDE SEQUENCE</scope>
    <source>
        <strain evidence="1">SYP-B3998</strain>
    </source>
</reference>
<comment type="caution">
    <text evidence="1">The sequence shown here is derived from an EMBL/GenBank/DDBJ whole genome shotgun (WGS) entry which is preliminary data.</text>
</comment>
<accession>A0A6G3ZY08</accession>